<dbReference type="InterPro" id="IPR013320">
    <property type="entry name" value="ConA-like_dom_sf"/>
</dbReference>
<dbReference type="OrthoDB" id="412155at2759"/>
<evidence type="ECO:0000313" key="3">
    <source>
        <dbReference type="Proteomes" id="UP000007110"/>
    </source>
</evidence>
<reference evidence="2" key="2">
    <citation type="submission" date="2021-01" db="UniProtKB">
        <authorList>
            <consortium name="EnsemblMetazoa"/>
        </authorList>
    </citation>
    <scope>IDENTIFICATION</scope>
</reference>
<protein>
    <recommendedName>
        <fullName evidence="1">MAM domain-containing protein</fullName>
    </recommendedName>
</protein>
<dbReference type="GeneID" id="115920678"/>
<proteinExistence type="predicted"/>
<dbReference type="GO" id="GO:0016020">
    <property type="term" value="C:membrane"/>
    <property type="evidence" value="ECO:0007669"/>
    <property type="project" value="InterPro"/>
</dbReference>
<dbReference type="PROSITE" id="PS50060">
    <property type="entry name" value="MAM_2"/>
    <property type="match status" value="1"/>
</dbReference>
<dbReference type="PANTHER" id="PTHR23282">
    <property type="entry name" value="APICAL ENDOSOMAL GLYCOPROTEIN PRECURSOR"/>
    <property type="match status" value="1"/>
</dbReference>
<dbReference type="AlphaFoldDB" id="A0A7M7N8Y4"/>
<dbReference type="SMART" id="SM00137">
    <property type="entry name" value="MAM"/>
    <property type="match status" value="1"/>
</dbReference>
<reference evidence="3" key="1">
    <citation type="submission" date="2015-02" db="EMBL/GenBank/DDBJ databases">
        <title>Genome sequencing for Strongylocentrotus purpuratus.</title>
        <authorList>
            <person name="Murali S."/>
            <person name="Liu Y."/>
            <person name="Vee V."/>
            <person name="English A."/>
            <person name="Wang M."/>
            <person name="Skinner E."/>
            <person name="Han Y."/>
            <person name="Muzny D.M."/>
            <person name="Worley K.C."/>
            <person name="Gibbs R.A."/>
        </authorList>
    </citation>
    <scope>NUCLEOTIDE SEQUENCE</scope>
</reference>
<dbReference type="PANTHER" id="PTHR23282:SF101">
    <property type="entry name" value="MAM DOMAIN-CONTAINING PROTEIN"/>
    <property type="match status" value="1"/>
</dbReference>
<name>A0A7M7N8Y4_STRPU</name>
<keyword evidence="3" id="KW-1185">Reference proteome</keyword>
<dbReference type="Gene3D" id="2.60.120.200">
    <property type="match status" value="1"/>
</dbReference>
<accession>A0A7M7N8Y4</accession>
<dbReference type="InterPro" id="IPR000998">
    <property type="entry name" value="MAM_dom"/>
</dbReference>
<dbReference type="InParanoid" id="A0A7M7N8Y4"/>
<dbReference type="InterPro" id="IPR051560">
    <property type="entry name" value="MAM_domain-containing"/>
</dbReference>
<dbReference type="CDD" id="cd06263">
    <property type="entry name" value="MAM"/>
    <property type="match status" value="1"/>
</dbReference>
<dbReference type="Pfam" id="PF00629">
    <property type="entry name" value="MAM"/>
    <property type="match status" value="1"/>
</dbReference>
<evidence type="ECO:0000259" key="1">
    <source>
        <dbReference type="PROSITE" id="PS50060"/>
    </source>
</evidence>
<dbReference type="RefSeq" id="XP_030832933.1">
    <property type="nucleotide sequence ID" value="XM_030977073.1"/>
</dbReference>
<organism evidence="2 3">
    <name type="scientific">Strongylocentrotus purpuratus</name>
    <name type="common">Purple sea urchin</name>
    <dbReference type="NCBI Taxonomy" id="7668"/>
    <lineage>
        <taxon>Eukaryota</taxon>
        <taxon>Metazoa</taxon>
        <taxon>Echinodermata</taxon>
        <taxon>Eleutherozoa</taxon>
        <taxon>Echinozoa</taxon>
        <taxon>Echinoidea</taxon>
        <taxon>Euechinoidea</taxon>
        <taxon>Echinacea</taxon>
        <taxon>Camarodonta</taxon>
        <taxon>Echinidea</taxon>
        <taxon>Strongylocentrotidae</taxon>
        <taxon>Strongylocentrotus</taxon>
    </lineage>
</organism>
<sequence>MYCFYDSNLLRRHHHRFPPFPLLGGNFLYSEANVQYYGEKARIYSPFDSPANEAGTDMTMISFWYSMWDGFDGTNWGTLNVYIAYGGEKVPVNPPFWSRSGSQTDGSGWKEAKIMFTAPSPFRIIFEGVVGEGNRSDIGIDDVMVRQPSRLYSIVPE</sequence>
<dbReference type="Proteomes" id="UP000007110">
    <property type="component" value="Unassembled WGS sequence"/>
</dbReference>
<evidence type="ECO:0000313" key="2">
    <source>
        <dbReference type="EnsemblMetazoa" id="XP_030832933"/>
    </source>
</evidence>
<dbReference type="EnsemblMetazoa" id="XM_030977073">
    <property type="protein sequence ID" value="XP_030832933"/>
    <property type="gene ID" value="LOC115920678"/>
</dbReference>
<dbReference type="KEGG" id="spu:115920678"/>
<feature type="domain" description="MAM" evidence="1">
    <location>
        <begin position="14"/>
        <end position="145"/>
    </location>
</feature>
<dbReference type="SUPFAM" id="SSF49899">
    <property type="entry name" value="Concanavalin A-like lectins/glucanases"/>
    <property type="match status" value="1"/>
</dbReference>